<proteinExistence type="predicted"/>
<dbReference type="EMBL" id="HG992987">
    <property type="protein sequence ID" value="CAE7214217.1"/>
    <property type="molecule type" value="Genomic_DNA"/>
</dbReference>
<sequence length="336" mass="37938">MAYPKIPAGVIMPPRELKQYKKWQCLHTNTKPAEQGSIPNAHEYEDFQQWLKRQDSGYFSDIFEDISGHVAQSRPESPARTFDSPVAPICQHAMHPVAAGQLQARCPVCIVEIHIRYMQVLARALANAGGHAPSCTLTSSDHQETVYNAWCKGKVSTLKELSKLETMAEEEVAWSARHPEAKYEDIQTAVKAVDLYWNETIGSHEDRTQPKKKATAVAFAKDTDFDPGRPNSYFHRRSPRYEPGKYTVETPEEEETTEDSKETSQVKVHCYGTEESDLDTGDVEEVPSLEDDDSLDEPLDDDGDSDWEDIESEDEDSDCGSYYEIEETSFIVFGDD</sequence>
<evidence type="ECO:0000313" key="3">
    <source>
        <dbReference type="Proteomes" id="UP000472372"/>
    </source>
</evidence>
<dbReference type="Proteomes" id="UP000472372">
    <property type="component" value="Chromosome 11"/>
</dbReference>
<organism evidence="2 3">
    <name type="scientific">Pyrenophora teres f. teres</name>
    <dbReference type="NCBI Taxonomy" id="97479"/>
    <lineage>
        <taxon>Eukaryota</taxon>
        <taxon>Fungi</taxon>
        <taxon>Dikarya</taxon>
        <taxon>Ascomycota</taxon>
        <taxon>Pezizomycotina</taxon>
        <taxon>Dothideomycetes</taxon>
        <taxon>Pleosporomycetidae</taxon>
        <taxon>Pleosporales</taxon>
        <taxon>Pleosporineae</taxon>
        <taxon>Pleosporaceae</taxon>
        <taxon>Pyrenophora</taxon>
    </lineage>
</organism>
<accession>A0A6S6WF95</accession>
<gene>
    <name evidence="2" type="ORF">PTTW11_10519</name>
</gene>
<reference evidence="2" key="1">
    <citation type="submission" date="2021-02" db="EMBL/GenBank/DDBJ databases">
        <authorList>
            <person name="Syme A R."/>
            <person name="Syme A R."/>
            <person name="Moolhuijzen P."/>
        </authorList>
    </citation>
    <scope>NUCLEOTIDE SEQUENCE</scope>
    <source>
        <strain evidence="2">W1-1</strain>
    </source>
</reference>
<name>A0A6S6WF95_9PLEO</name>
<feature type="region of interest" description="Disordered" evidence="1">
    <location>
        <begin position="220"/>
        <end position="328"/>
    </location>
</feature>
<evidence type="ECO:0000256" key="1">
    <source>
        <dbReference type="SAM" id="MobiDB-lite"/>
    </source>
</evidence>
<protein>
    <submittedName>
        <fullName evidence="2">Uncharacterized protein</fullName>
    </submittedName>
</protein>
<dbReference type="AlphaFoldDB" id="A0A6S6WF95"/>
<feature type="compositionally biased region" description="Acidic residues" evidence="1">
    <location>
        <begin position="274"/>
        <end position="318"/>
    </location>
</feature>
<evidence type="ECO:0000313" key="2">
    <source>
        <dbReference type="EMBL" id="CAE7214217.1"/>
    </source>
</evidence>